<comment type="caution">
    <text evidence="1">The sequence shown here is derived from an EMBL/GenBank/DDBJ whole genome shotgun (WGS) entry which is preliminary data.</text>
</comment>
<sequence length="64" mass="7156">MYREDQQTTEALLAFLKAYHQTLGAEIIGTRWADLHPEGHPLPLCPLIRAVHQEGEALARAHLG</sequence>
<name>A0ABQ2FKU2_9DEIO</name>
<protein>
    <submittedName>
        <fullName evidence="1">Uncharacterized protein</fullName>
    </submittedName>
</protein>
<dbReference type="RefSeq" id="WP_189068934.1">
    <property type="nucleotide sequence ID" value="NZ_BMPE01000004.1"/>
</dbReference>
<dbReference type="EMBL" id="BMPE01000004">
    <property type="protein sequence ID" value="GGL02162.1"/>
    <property type="molecule type" value="Genomic_DNA"/>
</dbReference>
<keyword evidence="2" id="KW-1185">Reference proteome</keyword>
<proteinExistence type="predicted"/>
<evidence type="ECO:0000313" key="1">
    <source>
        <dbReference type="EMBL" id="GGL02162.1"/>
    </source>
</evidence>
<dbReference type="Proteomes" id="UP000604341">
    <property type="component" value="Unassembled WGS sequence"/>
</dbReference>
<organism evidence="1 2">
    <name type="scientific">Deinococcus radiotolerans</name>
    <dbReference type="NCBI Taxonomy" id="1309407"/>
    <lineage>
        <taxon>Bacteria</taxon>
        <taxon>Thermotogati</taxon>
        <taxon>Deinococcota</taxon>
        <taxon>Deinococci</taxon>
        <taxon>Deinococcales</taxon>
        <taxon>Deinococcaceae</taxon>
        <taxon>Deinococcus</taxon>
    </lineage>
</organism>
<accession>A0ABQ2FKU2</accession>
<gene>
    <name evidence="1" type="ORF">GCM10010844_20860</name>
</gene>
<reference evidence="2" key="1">
    <citation type="journal article" date="2019" name="Int. J. Syst. Evol. Microbiol.">
        <title>The Global Catalogue of Microorganisms (GCM) 10K type strain sequencing project: providing services to taxonomists for standard genome sequencing and annotation.</title>
        <authorList>
            <consortium name="The Broad Institute Genomics Platform"/>
            <consortium name="The Broad Institute Genome Sequencing Center for Infectious Disease"/>
            <person name="Wu L."/>
            <person name="Ma J."/>
        </authorList>
    </citation>
    <scope>NUCLEOTIDE SEQUENCE [LARGE SCALE GENOMIC DNA]</scope>
    <source>
        <strain evidence="2">JCM 19173</strain>
    </source>
</reference>
<evidence type="ECO:0000313" key="2">
    <source>
        <dbReference type="Proteomes" id="UP000604341"/>
    </source>
</evidence>